<feature type="region of interest" description="Disordered" evidence="1">
    <location>
        <begin position="1"/>
        <end position="107"/>
    </location>
</feature>
<dbReference type="OrthoDB" id="205403at2759"/>
<dbReference type="Proteomes" id="UP000716291">
    <property type="component" value="Unassembled WGS sequence"/>
</dbReference>
<sequence>MSAYDEVKKGSLKFKGGGSSSIKKKKKKSKTDKEKLERGLREGSAESRYQEVEKTEAERKFEETKRQRQMERVSKAASKSHKDRVSEFNQKLEKLSEHHDIPKVGPG</sequence>
<name>A0A9P7BW48_RHIOR</name>
<gene>
    <name evidence="3" type="ORF">G6F51_001155</name>
    <name evidence="2" type="ORF">G6F64_002161</name>
</gene>
<feature type="compositionally biased region" description="Basic and acidic residues" evidence="1">
    <location>
        <begin position="31"/>
        <end position="74"/>
    </location>
</feature>
<dbReference type="GO" id="GO:0005730">
    <property type="term" value="C:nucleolus"/>
    <property type="evidence" value="ECO:0007669"/>
    <property type="project" value="TreeGrafter"/>
</dbReference>
<feature type="compositionally biased region" description="Basic and acidic residues" evidence="1">
    <location>
        <begin position="83"/>
        <end position="107"/>
    </location>
</feature>
<evidence type="ECO:0000313" key="2">
    <source>
        <dbReference type="EMBL" id="KAG1313544.1"/>
    </source>
</evidence>
<dbReference type="OMA" id="QLSEHHD"/>
<dbReference type="EMBL" id="JAANQT010000184">
    <property type="protein sequence ID" value="KAG1313544.1"/>
    <property type="molecule type" value="Genomic_DNA"/>
</dbReference>
<dbReference type="PANTHER" id="PTHR13282">
    <property type="entry name" value="PROTEIN FAM32A"/>
    <property type="match status" value="1"/>
</dbReference>
<dbReference type="InterPro" id="IPR013865">
    <property type="entry name" value="FAM32A"/>
</dbReference>
<dbReference type="EMBL" id="JAANIT010000082">
    <property type="protein sequence ID" value="KAG1552533.1"/>
    <property type="molecule type" value="Genomic_DNA"/>
</dbReference>
<dbReference type="PANTHER" id="PTHR13282:SF6">
    <property type="entry name" value="PROTEIN FAM32A"/>
    <property type="match status" value="1"/>
</dbReference>
<evidence type="ECO:0000256" key="1">
    <source>
        <dbReference type="SAM" id="MobiDB-lite"/>
    </source>
</evidence>
<reference evidence="2" key="1">
    <citation type="journal article" date="2020" name="Microb. Genom.">
        <title>Genetic diversity of clinical and environmental Mucorales isolates obtained from an investigation of mucormycosis cases among solid organ transplant recipients.</title>
        <authorList>
            <person name="Nguyen M.H."/>
            <person name="Kaul D."/>
            <person name="Muto C."/>
            <person name="Cheng S.J."/>
            <person name="Richter R.A."/>
            <person name="Bruno V.M."/>
            <person name="Liu G."/>
            <person name="Beyhan S."/>
            <person name="Sundermann A.J."/>
            <person name="Mounaud S."/>
            <person name="Pasculle A.W."/>
            <person name="Nierman W.C."/>
            <person name="Driscoll E."/>
            <person name="Cumbie R."/>
            <person name="Clancy C.J."/>
            <person name="Dupont C.L."/>
        </authorList>
    </citation>
    <scope>NUCLEOTIDE SEQUENCE</scope>
    <source>
        <strain evidence="2">GL11</strain>
        <strain evidence="3">GL16</strain>
    </source>
</reference>
<evidence type="ECO:0000313" key="3">
    <source>
        <dbReference type="EMBL" id="KAG1552533.1"/>
    </source>
</evidence>
<proteinExistence type="predicted"/>
<dbReference type="Proteomes" id="UP000717996">
    <property type="component" value="Unassembled WGS sequence"/>
</dbReference>
<evidence type="ECO:0000313" key="4">
    <source>
        <dbReference type="Proteomes" id="UP000716291"/>
    </source>
</evidence>
<evidence type="ECO:0008006" key="5">
    <source>
        <dbReference type="Google" id="ProtNLM"/>
    </source>
</evidence>
<protein>
    <recommendedName>
        <fullName evidence="5">DUF1754-domain-containing protein</fullName>
    </recommendedName>
</protein>
<accession>A0A9P7BW48</accession>
<organism evidence="2 4">
    <name type="scientific">Rhizopus oryzae</name>
    <name type="common">Mucormycosis agent</name>
    <name type="synonym">Rhizopus arrhizus var. delemar</name>
    <dbReference type="NCBI Taxonomy" id="64495"/>
    <lineage>
        <taxon>Eukaryota</taxon>
        <taxon>Fungi</taxon>
        <taxon>Fungi incertae sedis</taxon>
        <taxon>Mucoromycota</taxon>
        <taxon>Mucoromycotina</taxon>
        <taxon>Mucoromycetes</taxon>
        <taxon>Mucorales</taxon>
        <taxon>Mucorineae</taxon>
        <taxon>Rhizopodaceae</taxon>
        <taxon>Rhizopus</taxon>
    </lineage>
</organism>
<dbReference type="AlphaFoldDB" id="A0A9P7BW48"/>
<comment type="caution">
    <text evidence="2">The sequence shown here is derived from an EMBL/GenBank/DDBJ whole genome shotgun (WGS) entry which is preliminary data.</text>
</comment>
<keyword evidence="4" id="KW-1185">Reference proteome</keyword>